<proteinExistence type="predicted"/>
<dbReference type="RefSeq" id="WP_279524261.1">
    <property type="nucleotide sequence ID" value="NZ_JARVII010000010.1"/>
</dbReference>
<organism evidence="1 2">
    <name type="scientific">Ottowia cancrivicina</name>
    <dbReference type="NCBI Taxonomy" id="3040346"/>
    <lineage>
        <taxon>Bacteria</taxon>
        <taxon>Pseudomonadati</taxon>
        <taxon>Pseudomonadota</taxon>
        <taxon>Betaproteobacteria</taxon>
        <taxon>Burkholderiales</taxon>
        <taxon>Comamonadaceae</taxon>
        <taxon>Ottowia</taxon>
    </lineage>
</organism>
<sequence length="142" mass="16315">MKYAGCHPAEMVNPKPEIRPGMPGNHLSYQTGQGQISHGNYRWMQPQQIRKPGATKTLTCDALQRSALIEVRNSQDPNKLLTQRRYRRVADSRFHARVTLIRRCDFPARFGLTRYCPLRHGAKENQPLECKEYEYSAADSPS</sequence>
<keyword evidence="2" id="KW-1185">Reference proteome</keyword>
<name>A0AAW6RGI5_9BURK</name>
<dbReference type="Proteomes" id="UP001237156">
    <property type="component" value="Unassembled WGS sequence"/>
</dbReference>
<reference evidence="1 2" key="1">
    <citation type="submission" date="2023-04" db="EMBL/GenBank/DDBJ databases">
        <title>Ottowia paracancer sp. nov., isolated from human stomach.</title>
        <authorList>
            <person name="Song Y."/>
        </authorList>
    </citation>
    <scope>NUCLEOTIDE SEQUENCE [LARGE SCALE GENOMIC DNA]</scope>
    <source>
        <strain evidence="1 2">10c7w1</strain>
    </source>
</reference>
<dbReference type="AlphaFoldDB" id="A0AAW6RGI5"/>
<gene>
    <name evidence="1" type="ORF">QB898_06340</name>
</gene>
<dbReference type="EMBL" id="JARVII010000010">
    <property type="protein sequence ID" value="MDG9699345.1"/>
    <property type="molecule type" value="Genomic_DNA"/>
</dbReference>
<accession>A0AAW6RGI5</accession>
<evidence type="ECO:0000313" key="2">
    <source>
        <dbReference type="Proteomes" id="UP001237156"/>
    </source>
</evidence>
<comment type="caution">
    <text evidence="1">The sequence shown here is derived from an EMBL/GenBank/DDBJ whole genome shotgun (WGS) entry which is preliminary data.</text>
</comment>
<evidence type="ECO:0000313" key="1">
    <source>
        <dbReference type="EMBL" id="MDG9699345.1"/>
    </source>
</evidence>
<protein>
    <submittedName>
        <fullName evidence="1">Uncharacterized protein</fullName>
    </submittedName>
</protein>